<evidence type="ECO:0000313" key="9">
    <source>
        <dbReference type="EMBL" id="ADL12601.1"/>
    </source>
</evidence>
<feature type="transmembrane region" description="Helical" evidence="7">
    <location>
        <begin position="65"/>
        <end position="88"/>
    </location>
</feature>
<dbReference type="Pfam" id="PF04239">
    <property type="entry name" value="DUF421"/>
    <property type="match status" value="1"/>
</dbReference>
<feature type="domain" description="YetF C-terminal" evidence="8">
    <location>
        <begin position="89"/>
        <end position="219"/>
    </location>
</feature>
<dbReference type="KEGG" id="aar:Acear_1075"/>
<evidence type="ECO:0000313" key="10">
    <source>
        <dbReference type="Proteomes" id="UP000001661"/>
    </source>
</evidence>
<dbReference type="PANTHER" id="PTHR34582:SF6">
    <property type="entry name" value="UPF0702 TRANSMEMBRANE PROTEIN YCAP"/>
    <property type="match status" value="1"/>
</dbReference>
<reference evidence="9 10" key="1">
    <citation type="journal article" date="2010" name="Stand. Genomic Sci.">
        <title>Complete genome sequence of Acetohalobium arabaticum type strain (Z-7288).</title>
        <authorList>
            <person name="Sikorski J."/>
            <person name="Lapidus A."/>
            <person name="Chertkov O."/>
            <person name="Lucas S."/>
            <person name="Copeland A."/>
            <person name="Glavina Del Rio T."/>
            <person name="Nolan M."/>
            <person name="Tice H."/>
            <person name="Cheng J.F."/>
            <person name="Han C."/>
            <person name="Brambilla E."/>
            <person name="Pitluck S."/>
            <person name="Liolios K."/>
            <person name="Ivanova N."/>
            <person name="Mavromatis K."/>
            <person name="Mikhailova N."/>
            <person name="Pati A."/>
            <person name="Bruce D."/>
            <person name="Detter C."/>
            <person name="Tapia R."/>
            <person name="Goodwin L."/>
            <person name="Chen A."/>
            <person name="Palaniappan K."/>
            <person name="Land M."/>
            <person name="Hauser L."/>
            <person name="Chang Y.J."/>
            <person name="Jeffries C.D."/>
            <person name="Rohde M."/>
            <person name="Goker M."/>
            <person name="Spring S."/>
            <person name="Woyke T."/>
            <person name="Bristow J."/>
            <person name="Eisen J.A."/>
            <person name="Markowitz V."/>
            <person name="Hugenholtz P."/>
            <person name="Kyrpides N.C."/>
            <person name="Klenk H.P."/>
        </authorList>
    </citation>
    <scope>NUCLEOTIDE SEQUENCE [LARGE SCALE GENOMIC DNA]</scope>
    <source>
        <strain evidence="10">ATCC 49924 / DSM 5501 / Z-7288</strain>
    </source>
</reference>
<evidence type="ECO:0000256" key="7">
    <source>
        <dbReference type="SAM" id="Phobius"/>
    </source>
</evidence>
<sequence length="250" mass="28163">MLDNLIDNGRIGTMFGRTVFIYIFTLLAVRLMGKREVGELTPFDLVVSLMIAEVAAVVIEEHQAPMIHAIIPIITLSGLQILISFISLKSETLRRFLNGSPSILIKNGEIIEEEMKSSRYTIHDLLSQLRENGIFNIKDVEFAILETSGDLTVIPKSQKRAVTPEDLNIDTEYEGIPTILINDGKINHSNLEKIGMSKEWLLNELKEHRVENIEDVLAAILDTTGELYVTTKNADKLSERIMDTIPDKFQ</sequence>
<keyword evidence="3" id="KW-1003">Cell membrane</keyword>
<dbReference type="Gene3D" id="3.30.240.20">
    <property type="entry name" value="bsu07140 like domains"/>
    <property type="match status" value="2"/>
</dbReference>
<accession>D9QQ10</accession>
<dbReference type="HOGENOM" id="CLU_077149_0_1_9"/>
<dbReference type="PANTHER" id="PTHR34582">
    <property type="entry name" value="UPF0702 TRANSMEMBRANE PROTEIN YCAP"/>
    <property type="match status" value="1"/>
</dbReference>
<organism evidence="9 10">
    <name type="scientific">Acetohalobium arabaticum (strain ATCC 49924 / DSM 5501 / Z-7288)</name>
    <dbReference type="NCBI Taxonomy" id="574087"/>
    <lineage>
        <taxon>Bacteria</taxon>
        <taxon>Bacillati</taxon>
        <taxon>Bacillota</taxon>
        <taxon>Clostridia</taxon>
        <taxon>Halanaerobiales</taxon>
        <taxon>Halobacteroidaceae</taxon>
        <taxon>Acetohalobium</taxon>
    </lineage>
</organism>
<dbReference type="GO" id="GO:0005886">
    <property type="term" value="C:plasma membrane"/>
    <property type="evidence" value="ECO:0007669"/>
    <property type="project" value="UniProtKB-SubCell"/>
</dbReference>
<dbReference type="EMBL" id="CP002105">
    <property type="protein sequence ID" value="ADL12601.1"/>
    <property type="molecule type" value="Genomic_DNA"/>
</dbReference>
<evidence type="ECO:0000256" key="1">
    <source>
        <dbReference type="ARBA" id="ARBA00004651"/>
    </source>
</evidence>
<proteinExistence type="inferred from homology"/>
<keyword evidence="4 7" id="KW-0812">Transmembrane</keyword>
<dbReference type="InterPro" id="IPR007353">
    <property type="entry name" value="DUF421"/>
</dbReference>
<name>D9QQ10_ACEAZ</name>
<comment type="subcellular location">
    <subcellularLocation>
        <location evidence="1">Cell membrane</location>
        <topology evidence="1">Multi-pass membrane protein</topology>
    </subcellularLocation>
</comment>
<dbReference type="STRING" id="574087.Acear_1075"/>
<evidence type="ECO:0000256" key="5">
    <source>
        <dbReference type="ARBA" id="ARBA00022989"/>
    </source>
</evidence>
<dbReference type="AlphaFoldDB" id="D9QQ10"/>
<keyword evidence="10" id="KW-1185">Reference proteome</keyword>
<dbReference type="eggNOG" id="COG2323">
    <property type="taxonomic scope" value="Bacteria"/>
</dbReference>
<evidence type="ECO:0000256" key="4">
    <source>
        <dbReference type="ARBA" id="ARBA00022692"/>
    </source>
</evidence>
<gene>
    <name evidence="9" type="ordered locus">Acear_1075</name>
</gene>
<dbReference type="InterPro" id="IPR023090">
    <property type="entry name" value="UPF0702_alpha/beta_dom_sf"/>
</dbReference>
<evidence type="ECO:0000256" key="3">
    <source>
        <dbReference type="ARBA" id="ARBA00022475"/>
    </source>
</evidence>
<evidence type="ECO:0000256" key="6">
    <source>
        <dbReference type="ARBA" id="ARBA00023136"/>
    </source>
</evidence>
<comment type="similarity">
    <text evidence="2">Belongs to the UPF0702 family.</text>
</comment>
<evidence type="ECO:0000259" key="8">
    <source>
        <dbReference type="Pfam" id="PF04239"/>
    </source>
</evidence>
<keyword evidence="5 7" id="KW-1133">Transmembrane helix</keyword>
<dbReference type="Proteomes" id="UP000001661">
    <property type="component" value="Chromosome"/>
</dbReference>
<feature type="transmembrane region" description="Helical" evidence="7">
    <location>
        <begin position="14"/>
        <end position="33"/>
    </location>
</feature>
<keyword evidence="6 7" id="KW-0472">Membrane</keyword>
<protein>
    <recommendedName>
        <fullName evidence="8">YetF C-terminal domain-containing protein</fullName>
    </recommendedName>
</protein>
<dbReference type="RefSeq" id="WP_013278047.1">
    <property type="nucleotide sequence ID" value="NC_014378.1"/>
</dbReference>
<evidence type="ECO:0000256" key="2">
    <source>
        <dbReference type="ARBA" id="ARBA00006448"/>
    </source>
</evidence>